<dbReference type="EMBL" id="FNXG01000004">
    <property type="protein sequence ID" value="SEI03548.1"/>
    <property type="molecule type" value="Genomic_DNA"/>
</dbReference>
<accession>A0A1H6MNY2</accession>
<protein>
    <submittedName>
        <fullName evidence="2">Uncharacterized protein</fullName>
    </submittedName>
</protein>
<keyword evidence="3" id="KW-1185">Reference proteome</keyword>
<evidence type="ECO:0000313" key="2">
    <source>
        <dbReference type="EMBL" id="SEI03548.1"/>
    </source>
</evidence>
<evidence type="ECO:0000313" key="3">
    <source>
        <dbReference type="Proteomes" id="UP000199125"/>
    </source>
</evidence>
<dbReference type="AlphaFoldDB" id="A0A1H6MNY2"/>
<name>A0A1H6MNY2_9RHOB</name>
<proteinExistence type="predicted"/>
<feature type="region of interest" description="Disordered" evidence="1">
    <location>
        <begin position="1"/>
        <end position="29"/>
    </location>
</feature>
<evidence type="ECO:0000256" key="1">
    <source>
        <dbReference type="SAM" id="MobiDB-lite"/>
    </source>
</evidence>
<gene>
    <name evidence="2" type="ORF">SAMN04488075_2345</name>
</gene>
<dbReference type="Proteomes" id="UP000199125">
    <property type="component" value="Unassembled WGS sequence"/>
</dbReference>
<reference evidence="3" key="1">
    <citation type="submission" date="2016-10" db="EMBL/GenBank/DDBJ databases">
        <authorList>
            <person name="Varghese N."/>
            <person name="Submissions S."/>
        </authorList>
    </citation>
    <scope>NUCLEOTIDE SEQUENCE [LARGE SCALE GENOMIC DNA]</scope>
    <source>
        <strain evidence="3">DSM 11593</strain>
    </source>
</reference>
<dbReference type="RefSeq" id="WP_090848278.1">
    <property type="nucleotide sequence ID" value="NZ_FNXG01000004.1"/>
</dbReference>
<dbReference type="OrthoDB" id="9951822at2"/>
<organism evidence="2 3">
    <name type="scientific">Paracoccus alkenifer</name>
    <dbReference type="NCBI Taxonomy" id="65735"/>
    <lineage>
        <taxon>Bacteria</taxon>
        <taxon>Pseudomonadati</taxon>
        <taxon>Pseudomonadota</taxon>
        <taxon>Alphaproteobacteria</taxon>
        <taxon>Rhodobacterales</taxon>
        <taxon>Paracoccaceae</taxon>
        <taxon>Paracoccus</taxon>
    </lineage>
</organism>
<sequence length="113" mass="11787">MPSLRDFGASTGSPATNSGGGDAITRDESSFHPKDVILIEGELWHEGPAWPGTVQDFKAEGDAQRLGIEWLRLGEAGHGWTALLLRGGPVAVAEKVSDLRAAGCRGPVAAPDV</sequence>
<dbReference type="STRING" id="65735.SAMN04488075_2345"/>